<sequence length="460" mass="50937">MLDTVDSAPTNWTSSDSFSFHLALARYTEFKDQILTTNHSYLDNRDIQIIEALEAKYAAEMASAHPNAIPKPDFVSYLEYDNEGSIEKNCRSLFALLCSLQLATGGRYTMRQLNNKHINTRSRISVPFMSLHDYGYFIRNQKPRGPRPTPEQIANMRMTGIRRTNMDPKNTTAVKALYKYLTQRHMFWCELTQSAAVVRESEDSTKSMDDSSEADRWMRAMITVHGKRMVNYLDACVNRLINSYTADLTDSNSLHQLNSATITAECMTLTEKINVFLTIIRDLNAMCKGKCKSKSNPKPISSHKQGVAVKSKSVSPQPIKRTFSAIDGHGSSSNCSPQLGIKKAHTLSFSAAFGTPILPEVCIFSNPKDGINLGVINGYPTPTLSATIAELQSTPPMSFANPDTSKLPFMPSTSASLFMPAISQVGLSITDVPVSQSIQSLGLFDWMDEFGSVANVPHIS</sequence>
<dbReference type="EMBL" id="JANBUM010000107">
    <property type="protein sequence ID" value="KAJ2784711.1"/>
    <property type="molecule type" value="Genomic_DNA"/>
</dbReference>
<accession>A0A9W8LJV6</accession>
<protein>
    <submittedName>
        <fullName evidence="1">Uncharacterized protein</fullName>
    </submittedName>
</protein>
<proteinExistence type="predicted"/>
<reference evidence="1" key="1">
    <citation type="submission" date="2022-07" db="EMBL/GenBank/DDBJ databases">
        <title>Phylogenomic reconstructions and comparative analyses of Kickxellomycotina fungi.</title>
        <authorList>
            <person name="Reynolds N.K."/>
            <person name="Stajich J.E."/>
            <person name="Barry K."/>
            <person name="Grigoriev I.V."/>
            <person name="Crous P."/>
            <person name="Smith M.E."/>
        </authorList>
    </citation>
    <scope>NUCLEOTIDE SEQUENCE</scope>
    <source>
        <strain evidence="1">BCRC 34489</strain>
    </source>
</reference>
<gene>
    <name evidence="1" type="ORF">GGI15_002186</name>
</gene>
<organism evidence="1 2">
    <name type="scientific">Coemansia interrupta</name>
    <dbReference type="NCBI Taxonomy" id="1126814"/>
    <lineage>
        <taxon>Eukaryota</taxon>
        <taxon>Fungi</taxon>
        <taxon>Fungi incertae sedis</taxon>
        <taxon>Zoopagomycota</taxon>
        <taxon>Kickxellomycotina</taxon>
        <taxon>Kickxellomycetes</taxon>
        <taxon>Kickxellales</taxon>
        <taxon>Kickxellaceae</taxon>
        <taxon>Coemansia</taxon>
    </lineage>
</organism>
<dbReference type="Proteomes" id="UP001140172">
    <property type="component" value="Unassembled WGS sequence"/>
</dbReference>
<evidence type="ECO:0000313" key="2">
    <source>
        <dbReference type="Proteomes" id="UP001140172"/>
    </source>
</evidence>
<comment type="caution">
    <text evidence="1">The sequence shown here is derived from an EMBL/GenBank/DDBJ whole genome shotgun (WGS) entry which is preliminary data.</text>
</comment>
<keyword evidence="2" id="KW-1185">Reference proteome</keyword>
<name>A0A9W8LJV6_9FUNG</name>
<dbReference type="OrthoDB" id="5557898at2759"/>
<dbReference type="AlphaFoldDB" id="A0A9W8LJV6"/>
<evidence type="ECO:0000313" key="1">
    <source>
        <dbReference type="EMBL" id="KAJ2784711.1"/>
    </source>
</evidence>